<dbReference type="Proteomes" id="UP001501294">
    <property type="component" value="Unassembled WGS sequence"/>
</dbReference>
<dbReference type="Gene3D" id="3.40.50.12230">
    <property type="match status" value="1"/>
</dbReference>
<name>A0ABP8I0I7_9GAMM</name>
<protein>
    <recommendedName>
        <fullName evidence="1">Formyl transferase N-terminal domain-containing protein</fullName>
    </recommendedName>
</protein>
<dbReference type="Pfam" id="PF00551">
    <property type="entry name" value="Formyl_trans_N"/>
    <property type="match status" value="1"/>
</dbReference>
<dbReference type="EMBL" id="BAABFU010000002">
    <property type="protein sequence ID" value="GAA4348839.1"/>
    <property type="molecule type" value="Genomic_DNA"/>
</dbReference>
<dbReference type="InterPro" id="IPR001555">
    <property type="entry name" value="GART_AS"/>
</dbReference>
<dbReference type="InterPro" id="IPR036477">
    <property type="entry name" value="Formyl_transf_N_sf"/>
</dbReference>
<feature type="domain" description="Formyl transferase N-terminal" evidence="1">
    <location>
        <begin position="5"/>
        <end position="47"/>
    </location>
</feature>
<evidence type="ECO:0000313" key="2">
    <source>
        <dbReference type="EMBL" id="GAA4348839.1"/>
    </source>
</evidence>
<evidence type="ECO:0000259" key="1">
    <source>
        <dbReference type="Pfam" id="PF00551"/>
    </source>
</evidence>
<evidence type="ECO:0000313" key="3">
    <source>
        <dbReference type="Proteomes" id="UP001501294"/>
    </source>
</evidence>
<dbReference type="SUPFAM" id="SSF53328">
    <property type="entry name" value="Formyltransferase"/>
    <property type="match status" value="1"/>
</dbReference>
<organism evidence="2 3">
    <name type="scientific">Kangiella taiwanensis</name>
    <dbReference type="NCBI Taxonomy" id="1079179"/>
    <lineage>
        <taxon>Bacteria</taxon>
        <taxon>Pseudomonadati</taxon>
        <taxon>Pseudomonadota</taxon>
        <taxon>Gammaproteobacteria</taxon>
        <taxon>Kangiellales</taxon>
        <taxon>Kangiellaceae</taxon>
        <taxon>Kangiella</taxon>
    </lineage>
</organism>
<proteinExistence type="predicted"/>
<comment type="caution">
    <text evidence="2">The sequence shown here is derived from an EMBL/GenBank/DDBJ whole genome shotgun (WGS) entry which is preliminary data.</text>
</comment>
<keyword evidence="3" id="KW-1185">Reference proteome</keyword>
<gene>
    <name evidence="2" type="ORF">GCM10023150_12630</name>
</gene>
<accession>A0ABP8I0I7</accession>
<reference evidence="3" key="1">
    <citation type="journal article" date="2019" name="Int. J. Syst. Evol. Microbiol.">
        <title>The Global Catalogue of Microorganisms (GCM) 10K type strain sequencing project: providing services to taxonomists for standard genome sequencing and annotation.</title>
        <authorList>
            <consortium name="The Broad Institute Genomics Platform"/>
            <consortium name="The Broad Institute Genome Sequencing Center for Infectious Disease"/>
            <person name="Wu L."/>
            <person name="Ma J."/>
        </authorList>
    </citation>
    <scope>NUCLEOTIDE SEQUENCE [LARGE SCALE GENOMIC DNA]</scope>
    <source>
        <strain evidence="3">JCM 17727</strain>
    </source>
</reference>
<sequence length="102" mass="11649">MPSFWVLKNREKQTGVSVFFVDEGIDSGPILVQKNIVITKPNLEDLIIKSKKVGMMAICEAVDLINRGNYKCIPNNDDEMTYFHFPSKSDVKEFIQNGAKFY</sequence>
<dbReference type="PROSITE" id="PS00373">
    <property type="entry name" value="GART"/>
    <property type="match status" value="1"/>
</dbReference>
<dbReference type="InterPro" id="IPR002376">
    <property type="entry name" value="Formyl_transf_N"/>
</dbReference>